<evidence type="ECO:0000313" key="3">
    <source>
        <dbReference type="Proteomes" id="UP000056322"/>
    </source>
</evidence>
<dbReference type="PANTHER" id="PTHR33383:SF1">
    <property type="entry name" value="MEMBRANE PROTEIN INSERTION EFFICIENCY FACTOR-RELATED"/>
    <property type="match status" value="1"/>
</dbReference>
<dbReference type="NCBIfam" id="TIGR00278">
    <property type="entry name" value="membrane protein insertion efficiency factor YidD"/>
    <property type="match status" value="1"/>
</dbReference>
<dbReference type="InterPro" id="IPR002696">
    <property type="entry name" value="Membr_insert_effic_factor_YidD"/>
</dbReference>
<name>A0A0B7IWX8_9PROT</name>
<organism evidence="2 3">
    <name type="scientific">Candidatus Methylopumilus turicensis</name>
    <dbReference type="NCBI Taxonomy" id="1581680"/>
    <lineage>
        <taxon>Bacteria</taxon>
        <taxon>Pseudomonadati</taxon>
        <taxon>Pseudomonadota</taxon>
        <taxon>Betaproteobacteria</taxon>
        <taxon>Nitrosomonadales</taxon>
        <taxon>Methylophilaceae</taxon>
        <taxon>Candidatus Methylopumilus</taxon>
    </lineage>
</organism>
<accession>A0A0B7IWX8</accession>
<sequence length="69" mass="8047">MAKILLLLIRCYQRFLSPLLGPQCRFSPTCSHYAYLSIEKHGAFKGFYYTVRRLLKCHPWHVGGHDPIP</sequence>
<dbReference type="Pfam" id="PF01809">
    <property type="entry name" value="YidD"/>
    <property type="match status" value="1"/>
</dbReference>
<comment type="subcellular location">
    <subcellularLocation>
        <location evidence="1">Cell membrane</location>
        <topology evidence="1">Peripheral membrane protein</topology>
        <orientation evidence="1">Cytoplasmic side</orientation>
    </subcellularLocation>
</comment>
<dbReference type="PANTHER" id="PTHR33383">
    <property type="entry name" value="MEMBRANE PROTEIN INSERTION EFFICIENCY FACTOR-RELATED"/>
    <property type="match status" value="1"/>
</dbReference>
<dbReference type="STRING" id="1581680.BN1209_CDS1754223R"/>
<reference evidence="3" key="1">
    <citation type="submission" date="2014-12" db="EMBL/GenBank/DDBJ databases">
        <authorList>
            <person name="Salcher M.M."/>
        </authorList>
    </citation>
    <scope>NUCLEOTIDE SEQUENCE [LARGE SCALE GENOMIC DNA]</scope>
    <source>
        <strain evidence="3">MMS-10A-171</strain>
    </source>
</reference>
<dbReference type="AlphaFoldDB" id="A0A0B7IWX8"/>
<dbReference type="HAMAP" id="MF_00386">
    <property type="entry name" value="UPF0161_YidD"/>
    <property type="match status" value="1"/>
</dbReference>
<dbReference type="SMART" id="SM01234">
    <property type="entry name" value="Haemolytic"/>
    <property type="match status" value="1"/>
</dbReference>
<gene>
    <name evidence="2" type="primary">yidD</name>
    <name evidence="2" type="ORF">BN1209_CDS1754223R</name>
</gene>
<dbReference type="OrthoDB" id="9801753at2"/>
<keyword evidence="1" id="KW-0472">Membrane</keyword>
<proteinExistence type="inferred from homology"/>
<dbReference type="HOGENOM" id="CLU_144811_6_0_4"/>
<dbReference type="GO" id="GO:0005886">
    <property type="term" value="C:plasma membrane"/>
    <property type="evidence" value="ECO:0007669"/>
    <property type="project" value="UniProtKB-SubCell"/>
</dbReference>
<evidence type="ECO:0000256" key="1">
    <source>
        <dbReference type="HAMAP-Rule" id="MF_00386"/>
    </source>
</evidence>
<comment type="similarity">
    <text evidence="1">Belongs to the UPF0161 family.</text>
</comment>
<protein>
    <recommendedName>
        <fullName evidence="1">Putative membrane protein insertion efficiency factor</fullName>
    </recommendedName>
</protein>
<comment type="function">
    <text evidence="1">Could be involved in insertion of integral membrane proteins into the membrane.</text>
</comment>
<keyword evidence="1" id="KW-1003">Cell membrane</keyword>
<dbReference type="EMBL" id="LN794158">
    <property type="protein sequence ID" value="CEN56817.1"/>
    <property type="molecule type" value="Genomic_DNA"/>
</dbReference>
<keyword evidence="3" id="KW-1185">Reference proteome</keyword>
<dbReference type="Proteomes" id="UP000056322">
    <property type="component" value="Chromosome 1"/>
</dbReference>
<evidence type="ECO:0000313" key="2">
    <source>
        <dbReference type="EMBL" id="CEN56817.1"/>
    </source>
</evidence>
<dbReference type="RefSeq" id="WP_082048439.1">
    <property type="nucleotide sequence ID" value="NZ_LN794158.1"/>
</dbReference>